<name>A0A077MEQ0_9MICO</name>
<evidence type="ECO:0000256" key="3">
    <source>
        <dbReference type="ARBA" id="ARBA00012438"/>
    </source>
</evidence>
<dbReference type="NCBIfam" id="NF040691">
    <property type="entry name" value="MtrAB_MtrB"/>
    <property type="match status" value="1"/>
</dbReference>
<dbReference type="PRINTS" id="PR00344">
    <property type="entry name" value="BCTRLSENSOR"/>
</dbReference>
<feature type="domain" description="Histidine kinase" evidence="17">
    <location>
        <begin position="307"/>
        <end position="524"/>
    </location>
</feature>
<dbReference type="Pfam" id="PF00672">
    <property type="entry name" value="HAMP"/>
    <property type="match status" value="1"/>
</dbReference>
<dbReference type="GO" id="GO:0005524">
    <property type="term" value="F:ATP binding"/>
    <property type="evidence" value="ECO:0007669"/>
    <property type="project" value="UniProtKB-KW"/>
</dbReference>
<sequence length="561" mass="61153">MPDDRPTPRRRLHPLRWLTGLWRNSLQRRVVLTTVACGLLAISVVGTYIYQQIADGLTSDRIKSAEVEARSLLTDATTGFENNSTQGLEELNNFSRIQIQKLAPPPPDLTRFVVFTPALTNRSASRLSTVVTGGLTDSPVPRDLREAVDADPSRQRTAVISFDRSALLTDSAQDASGSSTVPAVVVGAQVDVRTAGVHELFFIYPMDREQNTLALVRRVFYLGLGALLTMLALIAWLTSRQVVRPVQRAADVAERLAAGNLNERMVSTGADEMAVLGRSFNDMADHLQSKIRQLEELSQVQQIFVSDVSHELRTPLTTIRMAADVMHARRADFAPELARSAELLSTELDRFENLLTDLLEISRFDAKAANLEVDPVDLGGVVRRSVQAVSALAVAKGSPVRVETPGVDVIAEIDVRRVERILRNLLVNAIEHGEGLPIVVSVAGNETAVAVAVRDQGVGLRPGDAAKVFNRFWRADPARARTTGGTGLGLAISLEDARLHHGWLEAWGRPGQGTVFRLTLPRAPGGFIESSPLHLIPAAGAHTESDVTTKLRPVKRDRTQP</sequence>
<keyword evidence="4" id="KW-1003">Cell membrane</keyword>
<keyword evidence="11 16" id="KW-1133">Transmembrane helix</keyword>
<feature type="transmembrane region" description="Helical" evidence="16">
    <location>
        <begin position="30"/>
        <end position="50"/>
    </location>
</feature>
<keyword evidence="7 16" id="KW-0812">Transmembrane</keyword>
<evidence type="ECO:0000256" key="2">
    <source>
        <dbReference type="ARBA" id="ARBA00004651"/>
    </source>
</evidence>
<keyword evidence="5" id="KW-0597">Phosphoprotein</keyword>
<evidence type="ECO:0000256" key="12">
    <source>
        <dbReference type="ARBA" id="ARBA00023012"/>
    </source>
</evidence>
<dbReference type="OrthoDB" id="9786919at2"/>
<dbReference type="EMBL" id="CAJC01000150">
    <property type="protein sequence ID" value="CCI53452.1"/>
    <property type="molecule type" value="Genomic_DNA"/>
</dbReference>
<dbReference type="InterPro" id="IPR047669">
    <property type="entry name" value="MtrAB_MtrB"/>
</dbReference>
<organism evidence="19 20">
    <name type="scientific">Nostocoides jenkinsii Ben 74</name>
    <dbReference type="NCBI Taxonomy" id="1193518"/>
    <lineage>
        <taxon>Bacteria</taxon>
        <taxon>Bacillati</taxon>
        <taxon>Actinomycetota</taxon>
        <taxon>Actinomycetes</taxon>
        <taxon>Micrococcales</taxon>
        <taxon>Intrasporangiaceae</taxon>
        <taxon>Nostocoides</taxon>
    </lineage>
</organism>
<dbReference type="InterPro" id="IPR036097">
    <property type="entry name" value="HisK_dim/P_sf"/>
</dbReference>
<dbReference type="InterPro" id="IPR004358">
    <property type="entry name" value="Sig_transdc_His_kin-like_C"/>
</dbReference>
<dbReference type="SUPFAM" id="SSF47384">
    <property type="entry name" value="Homodimeric domain of signal transducing histidine kinase"/>
    <property type="match status" value="1"/>
</dbReference>
<dbReference type="Gene3D" id="3.30.565.10">
    <property type="entry name" value="Histidine kinase-like ATPase, C-terminal domain"/>
    <property type="match status" value="1"/>
</dbReference>
<feature type="domain" description="HAMP" evidence="18">
    <location>
        <begin position="240"/>
        <end position="292"/>
    </location>
</feature>
<dbReference type="FunFam" id="3.30.565.10:FF:000013">
    <property type="entry name" value="Two-component sensor histidine kinase"/>
    <property type="match status" value="1"/>
</dbReference>
<dbReference type="InterPro" id="IPR003660">
    <property type="entry name" value="HAMP_dom"/>
</dbReference>
<dbReference type="RefSeq" id="WP_084733488.1">
    <property type="nucleotide sequence ID" value="NZ_HF571038.1"/>
</dbReference>
<evidence type="ECO:0000256" key="5">
    <source>
        <dbReference type="ARBA" id="ARBA00022553"/>
    </source>
</evidence>
<evidence type="ECO:0000256" key="6">
    <source>
        <dbReference type="ARBA" id="ARBA00022679"/>
    </source>
</evidence>
<reference evidence="19 20" key="1">
    <citation type="journal article" date="2013" name="ISME J.">
        <title>A metabolic model for members of the genus Tetrasphaera involved in enhanced biological phosphorus removal.</title>
        <authorList>
            <person name="Kristiansen R."/>
            <person name="Nguyen H.T.T."/>
            <person name="Saunders A.M."/>
            <person name="Nielsen J.L."/>
            <person name="Wimmer R."/>
            <person name="Le V.Q."/>
            <person name="McIlroy S.J."/>
            <person name="Petrovski S."/>
            <person name="Seviour R.J."/>
            <person name="Calteau A."/>
            <person name="Nielsen K.L."/>
            <person name="Nielsen P.H."/>
        </authorList>
    </citation>
    <scope>NUCLEOTIDE SEQUENCE [LARGE SCALE GENOMIC DNA]</scope>
    <source>
        <strain evidence="19 20">Ben 74</strain>
    </source>
</reference>
<evidence type="ECO:0000256" key="15">
    <source>
        <dbReference type="SAM" id="MobiDB-lite"/>
    </source>
</evidence>
<proteinExistence type="predicted"/>
<keyword evidence="20" id="KW-1185">Reference proteome</keyword>
<dbReference type="PROSITE" id="PS50109">
    <property type="entry name" value="HIS_KIN"/>
    <property type="match status" value="1"/>
</dbReference>
<dbReference type="InterPro" id="IPR003661">
    <property type="entry name" value="HisK_dim/P_dom"/>
</dbReference>
<evidence type="ECO:0000256" key="16">
    <source>
        <dbReference type="SAM" id="Phobius"/>
    </source>
</evidence>
<dbReference type="PROSITE" id="PS50885">
    <property type="entry name" value="HAMP"/>
    <property type="match status" value="1"/>
</dbReference>
<comment type="subcellular location">
    <subcellularLocation>
        <location evidence="2">Cell membrane</location>
        <topology evidence="2">Multi-pass membrane protein</topology>
    </subcellularLocation>
</comment>
<feature type="region of interest" description="Disordered" evidence="15">
    <location>
        <begin position="540"/>
        <end position="561"/>
    </location>
</feature>
<evidence type="ECO:0000256" key="4">
    <source>
        <dbReference type="ARBA" id="ARBA00022475"/>
    </source>
</evidence>
<dbReference type="Gene3D" id="1.10.287.130">
    <property type="match status" value="1"/>
</dbReference>
<evidence type="ECO:0000313" key="19">
    <source>
        <dbReference type="EMBL" id="CCI53452.1"/>
    </source>
</evidence>
<feature type="transmembrane region" description="Helical" evidence="16">
    <location>
        <begin position="219"/>
        <end position="238"/>
    </location>
</feature>
<dbReference type="Gene3D" id="6.10.340.10">
    <property type="match status" value="1"/>
</dbReference>
<dbReference type="SMART" id="SM00388">
    <property type="entry name" value="HisKA"/>
    <property type="match status" value="1"/>
</dbReference>
<evidence type="ECO:0000259" key="18">
    <source>
        <dbReference type="PROSITE" id="PS50885"/>
    </source>
</evidence>
<evidence type="ECO:0000256" key="10">
    <source>
        <dbReference type="ARBA" id="ARBA00022840"/>
    </source>
</evidence>
<evidence type="ECO:0000256" key="8">
    <source>
        <dbReference type="ARBA" id="ARBA00022741"/>
    </source>
</evidence>
<evidence type="ECO:0000256" key="13">
    <source>
        <dbReference type="ARBA" id="ARBA00023136"/>
    </source>
</evidence>
<protein>
    <recommendedName>
        <fullName evidence="14">Sensor histidine kinase MtrB</fullName>
        <ecNumber evidence="3">2.7.13.3</ecNumber>
    </recommendedName>
</protein>
<dbReference type="Pfam" id="PF00512">
    <property type="entry name" value="HisKA"/>
    <property type="match status" value="1"/>
</dbReference>
<keyword evidence="10" id="KW-0067">ATP-binding</keyword>
<evidence type="ECO:0000259" key="17">
    <source>
        <dbReference type="PROSITE" id="PS50109"/>
    </source>
</evidence>
<comment type="caution">
    <text evidence="19">The sequence shown here is derived from an EMBL/GenBank/DDBJ whole genome shotgun (WGS) entry which is preliminary data.</text>
</comment>
<evidence type="ECO:0000256" key="1">
    <source>
        <dbReference type="ARBA" id="ARBA00000085"/>
    </source>
</evidence>
<evidence type="ECO:0000256" key="11">
    <source>
        <dbReference type="ARBA" id="ARBA00022989"/>
    </source>
</evidence>
<evidence type="ECO:0000256" key="9">
    <source>
        <dbReference type="ARBA" id="ARBA00022777"/>
    </source>
</evidence>
<evidence type="ECO:0000256" key="14">
    <source>
        <dbReference type="ARBA" id="ARBA00035305"/>
    </source>
</evidence>
<evidence type="ECO:0000313" key="20">
    <source>
        <dbReference type="Proteomes" id="UP000035720"/>
    </source>
</evidence>
<dbReference type="InterPro" id="IPR003594">
    <property type="entry name" value="HATPase_dom"/>
</dbReference>
<dbReference type="AlphaFoldDB" id="A0A077MEQ0"/>
<dbReference type="PANTHER" id="PTHR43547">
    <property type="entry name" value="TWO-COMPONENT HISTIDINE KINASE"/>
    <property type="match status" value="1"/>
</dbReference>
<keyword evidence="13 16" id="KW-0472">Membrane</keyword>
<keyword evidence="9 19" id="KW-0418">Kinase</keyword>
<keyword evidence="8" id="KW-0547">Nucleotide-binding</keyword>
<dbReference type="SMART" id="SM00387">
    <property type="entry name" value="HATPase_c"/>
    <property type="match status" value="1"/>
</dbReference>
<accession>A0A077MEQ0</accession>
<dbReference type="PANTHER" id="PTHR43547:SF2">
    <property type="entry name" value="HYBRID SIGNAL TRANSDUCTION HISTIDINE KINASE C"/>
    <property type="match status" value="1"/>
</dbReference>
<keyword evidence="12" id="KW-0902">Two-component regulatory system</keyword>
<dbReference type="SMART" id="SM00304">
    <property type="entry name" value="HAMP"/>
    <property type="match status" value="1"/>
</dbReference>
<dbReference type="EC" id="2.7.13.3" evidence="3"/>
<feature type="compositionally biased region" description="Basic and acidic residues" evidence="15">
    <location>
        <begin position="543"/>
        <end position="561"/>
    </location>
</feature>
<dbReference type="CDD" id="cd00082">
    <property type="entry name" value="HisKA"/>
    <property type="match status" value="1"/>
</dbReference>
<dbReference type="STRING" id="1193518.BN13_40004"/>
<dbReference type="InterPro" id="IPR036890">
    <property type="entry name" value="HATPase_C_sf"/>
</dbReference>
<comment type="catalytic activity">
    <reaction evidence="1">
        <text>ATP + protein L-histidine = ADP + protein N-phospho-L-histidine.</text>
        <dbReference type="EC" id="2.7.13.3"/>
    </reaction>
</comment>
<dbReference type="GO" id="GO:0005886">
    <property type="term" value="C:plasma membrane"/>
    <property type="evidence" value="ECO:0007669"/>
    <property type="project" value="UniProtKB-SubCell"/>
</dbReference>
<dbReference type="Pfam" id="PF02518">
    <property type="entry name" value="HATPase_c"/>
    <property type="match status" value="1"/>
</dbReference>
<dbReference type="Proteomes" id="UP000035720">
    <property type="component" value="Unassembled WGS sequence"/>
</dbReference>
<dbReference type="SUPFAM" id="SSF158472">
    <property type="entry name" value="HAMP domain-like"/>
    <property type="match status" value="1"/>
</dbReference>
<dbReference type="SUPFAM" id="SSF55874">
    <property type="entry name" value="ATPase domain of HSP90 chaperone/DNA topoisomerase II/histidine kinase"/>
    <property type="match status" value="1"/>
</dbReference>
<keyword evidence="6 19" id="KW-0808">Transferase</keyword>
<dbReference type="GO" id="GO:0000155">
    <property type="term" value="F:phosphorelay sensor kinase activity"/>
    <property type="evidence" value="ECO:0007669"/>
    <property type="project" value="InterPro"/>
</dbReference>
<gene>
    <name evidence="19" type="primary">mtrB</name>
    <name evidence="19" type="ORF">BN13_40004</name>
</gene>
<dbReference type="FunFam" id="1.10.287.130:FF:000010">
    <property type="entry name" value="Two-component sensor histidine kinase"/>
    <property type="match status" value="1"/>
</dbReference>
<evidence type="ECO:0000256" key="7">
    <source>
        <dbReference type="ARBA" id="ARBA00022692"/>
    </source>
</evidence>
<dbReference type="CDD" id="cd06225">
    <property type="entry name" value="HAMP"/>
    <property type="match status" value="1"/>
</dbReference>
<dbReference type="InterPro" id="IPR005467">
    <property type="entry name" value="His_kinase_dom"/>
</dbReference>